<evidence type="ECO:0000256" key="3">
    <source>
        <dbReference type="ARBA" id="ARBA00022884"/>
    </source>
</evidence>
<comment type="function">
    <text evidence="7 9">One of the primary rRNA binding proteins, it binds directly near the 3'-end of the 23S rRNA, where it nucleates assembly of the 50S subunit.</text>
</comment>
<evidence type="ECO:0000313" key="11">
    <source>
        <dbReference type="EMBL" id="MBB6431026.1"/>
    </source>
</evidence>
<dbReference type="GO" id="GO:0003735">
    <property type="term" value="F:structural constituent of ribosome"/>
    <property type="evidence" value="ECO:0007669"/>
    <property type="project" value="UniProtKB-UniRule"/>
</dbReference>
<evidence type="ECO:0000256" key="6">
    <source>
        <dbReference type="ARBA" id="ARBA00035243"/>
    </source>
</evidence>
<gene>
    <name evidence="7" type="primary">rplC</name>
    <name evidence="11" type="ORF">HNQ40_002832</name>
</gene>
<dbReference type="HAMAP" id="MF_01325_B">
    <property type="entry name" value="Ribosomal_uL3_B"/>
    <property type="match status" value="1"/>
</dbReference>
<evidence type="ECO:0000256" key="1">
    <source>
        <dbReference type="ARBA" id="ARBA00006540"/>
    </source>
</evidence>
<keyword evidence="3 7" id="KW-0694">RNA-binding</keyword>
<feature type="region of interest" description="Disordered" evidence="10">
    <location>
        <begin position="131"/>
        <end position="165"/>
    </location>
</feature>
<evidence type="ECO:0000256" key="7">
    <source>
        <dbReference type="HAMAP-Rule" id="MF_01325"/>
    </source>
</evidence>
<organism evidence="11 12">
    <name type="scientific">Algisphaera agarilytica</name>
    <dbReference type="NCBI Taxonomy" id="1385975"/>
    <lineage>
        <taxon>Bacteria</taxon>
        <taxon>Pseudomonadati</taxon>
        <taxon>Planctomycetota</taxon>
        <taxon>Phycisphaerae</taxon>
        <taxon>Phycisphaerales</taxon>
        <taxon>Phycisphaeraceae</taxon>
        <taxon>Algisphaera</taxon>
    </lineage>
</organism>
<protein>
    <recommendedName>
        <fullName evidence="6 7">Large ribosomal subunit protein uL3</fullName>
    </recommendedName>
</protein>
<evidence type="ECO:0000256" key="5">
    <source>
        <dbReference type="ARBA" id="ARBA00023274"/>
    </source>
</evidence>
<keyword evidence="5 7" id="KW-0687">Ribonucleoprotein</keyword>
<dbReference type="FunFam" id="2.40.30.10:FF:000004">
    <property type="entry name" value="50S ribosomal protein L3"/>
    <property type="match status" value="1"/>
</dbReference>
<dbReference type="AlphaFoldDB" id="A0A7X0LLW0"/>
<keyword evidence="4 7" id="KW-0689">Ribosomal protein</keyword>
<comment type="caution">
    <text evidence="11">The sequence shown here is derived from an EMBL/GenBank/DDBJ whole genome shotgun (WGS) entry which is preliminary data.</text>
</comment>
<evidence type="ECO:0000313" key="12">
    <source>
        <dbReference type="Proteomes" id="UP000541810"/>
    </source>
</evidence>
<dbReference type="PROSITE" id="PS00474">
    <property type="entry name" value="RIBOSOMAL_L3"/>
    <property type="match status" value="1"/>
</dbReference>
<dbReference type="Proteomes" id="UP000541810">
    <property type="component" value="Unassembled WGS sequence"/>
</dbReference>
<keyword evidence="2 7" id="KW-0699">rRNA-binding</keyword>
<dbReference type="InterPro" id="IPR009000">
    <property type="entry name" value="Transl_B-barrel_sf"/>
</dbReference>
<dbReference type="EMBL" id="JACHGY010000001">
    <property type="protein sequence ID" value="MBB6431026.1"/>
    <property type="molecule type" value="Genomic_DNA"/>
</dbReference>
<dbReference type="Pfam" id="PF00297">
    <property type="entry name" value="Ribosomal_L3"/>
    <property type="match status" value="1"/>
</dbReference>
<dbReference type="GO" id="GO:0006412">
    <property type="term" value="P:translation"/>
    <property type="evidence" value="ECO:0007669"/>
    <property type="project" value="UniProtKB-UniRule"/>
</dbReference>
<dbReference type="GO" id="GO:0019843">
    <property type="term" value="F:rRNA binding"/>
    <property type="evidence" value="ECO:0007669"/>
    <property type="project" value="UniProtKB-UniRule"/>
</dbReference>
<dbReference type="GO" id="GO:0022625">
    <property type="term" value="C:cytosolic large ribosomal subunit"/>
    <property type="evidence" value="ECO:0007669"/>
    <property type="project" value="TreeGrafter"/>
</dbReference>
<sequence>MPKAILGRKIGMTRLYDGEGANVPVTVIEAGPCFVSQVKTQETDGYDAIQMAFEDVKARNSTFQVIGHDAKAGLAPKRFHKEVRLDESEVAEYEAGQEINVESFESTVFVDVTGTSKGKGFQGGMKRHGFAGQEASHGVERKHRSPGSIGGRSSNLGTGKPKKGIRMAGHMGAEQVTVRSLKVVGVDKEKNLLLVKGPVPGPKQGLIFIREAKRLYKGKAKLAAAAG</sequence>
<dbReference type="RefSeq" id="WP_184678523.1">
    <property type="nucleotide sequence ID" value="NZ_JACHGY010000001.1"/>
</dbReference>
<comment type="similarity">
    <text evidence="1 7 8">Belongs to the universal ribosomal protein uL3 family.</text>
</comment>
<comment type="subunit">
    <text evidence="7 9">Part of the 50S ribosomal subunit. Forms a cluster with proteins L14 and L19.</text>
</comment>
<dbReference type="InterPro" id="IPR019927">
    <property type="entry name" value="Ribosomal_uL3_bac/org-type"/>
</dbReference>
<reference evidence="11 12" key="1">
    <citation type="submission" date="2020-08" db="EMBL/GenBank/DDBJ databases">
        <title>Genomic Encyclopedia of Type Strains, Phase IV (KMG-IV): sequencing the most valuable type-strain genomes for metagenomic binning, comparative biology and taxonomic classification.</title>
        <authorList>
            <person name="Goeker M."/>
        </authorList>
    </citation>
    <scope>NUCLEOTIDE SEQUENCE [LARGE SCALE GENOMIC DNA]</scope>
    <source>
        <strain evidence="11 12">DSM 103725</strain>
    </source>
</reference>
<dbReference type="InterPro" id="IPR019926">
    <property type="entry name" value="Ribosomal_uL3_CS"/>
</dbReference>
<evidence type="ECO:0000256" key="4">
    <source>
        <dbReference type="ARBA" id="ARBA00022980"/>
    </source>
</evidence>
<evidence type="ECO:0000256" key="2">
    <source>
        <dbReference type="ARBA" id="ARBA00022730"/>
    </source>
</evidence>
<dbReference type="Gene3D" id="2.40.30.10">
    <property type="entry name" value="Translation factors"/>
    <property type="match status" value="1"/>
</dbReference>
<accession>A0A7X0LLW0</accession>
<evidence type="ECO:0000256" key="10">
    <source>
        <dbReference type="SAM" id="MobiDB-lite"/>
    </source>
</evidence>
<keyword evidence="12" id="KW-1185">Reference proteome</keyword>
<name>A0A7X0LLW0_9BACT</name>
<dbReference type="PANTHER" id="PTHR11229">
    <property type="entry name" value="50S RIBOSOMAL PROTEIN L3"/>
    <property type="match status" value="1"/>
</dbReference>
<dbReference type="SUPFAM" id="SSF50447">
    <property type="entry name" value="Translation proteins"/>
    <property type="match status" value="1"/>
</dbReference>
<dbReference type="NCBIfam" id="TIGR03625">
    <property type="entry name" value="L3_bact"/>
    <property type="match status" value="1"/>
</dbReference>
<evidence type="ECO:0000256" key="8">
    <source>
        <dbReference type="RuleBase" id="RU003905"/>
    </source>
</evidence>
<dbReference type="PANTHER" id="PTHR11229:SF16">
    <property type="entry name" value="LARGE RIBOSOMAL SUBUNIT PROTEIN UL3C"/>
    <property type="match status" value="1"/>
</dbReference>
<dbReference type="InterPro" id="IPR000597">
    <property type="entry name" value="Ribosomal_uL3"/>
</dbReference>
<dbReference type="Gene3D" id="3.30.160.810">
    <property type="match status" value="1"/>
</dbReference>
<evidence type="ECO:0000256" key="9">
    <source>
        <dbReference type="RuleBase" id="RU003906"/>
    </source>
</evidence>
<proteinExistence type="inferred from homology"/>